<dbReference type="Proteomes" id="UP000616608">
    <property type="component" value="Unassembled WGS sequence"/>
</dbReference>
<reference evidence="5" key="1">
    <citation type="journal article" date="2014" name="Int. J. Syst. Evol. Microbiol.">
        <title>Complete genome sequence of Corynebacterium casei LMG S-19264T (=DSM 44701T), isolated from a smear-ripened cheese.</title>
        <authorList>
            <consortium name="US DOE Joint Genome Institute (JGI-PGF)"/>
            <person name="Walter F."/>
            <person name="Albersmeier A."/>
            <person name="Kalinowski J."/>
            <person name="Ruckert C."/>
        </authorList>
    </citation>
    <scope>NUCLEOTIDE SEQUENCE</scope>
    <source>
        <strain evidence="5">CGMCC 1.15760</strain>
    </source>
</reference>
<accession>A0A917D4Y9</accession>
<dbReference type="CDD" id="cd06165">
    <property type="entry name" value="Sortase_A"/>
    <property type="match status" value="1"/>
</dbReference>
<feature type="active site" description="Acyl-thioester intermediate" evidence="4">
    <location>
        <position position="195"/>
    </location>
</feature>
<sequence length="224" mass="24709">MKNKLITIGIVLLFLVGLALVFINPIEDFLLKRSAKQLDISNYSTEQLQQNNDKEVADADFEFEEVQSLSIQDVLRAQASTENYPVIGSMYVPSVEMQLPILKGVSNDALAVGAGTMKPDQKLGEGNYSLAAHYIEGRDVLFGPLYRAKVGDAIFVTDGSQIYEYKINNKNVILSTDTHVINDQADKKMLTLITCANSGVDRLAVEAEFVNSKPFDKANANWGQ</sequence>
<proteinExistence type="predicted"/>
<dbReference type="InterPro" id="IPR005754">
    <property type="entry name" value="Sortase"/>
</dbReference>
<evidence type="ECO:0000256" key="2">
    <source>
        <dbReference type="ARBA" id="ARBA00022801"/>
    </source>
</evidence>
<keyword evidence="6" id="KW-1185">Reference proteome</keyword>
<dbReference type="InterPro" id="IPR023365">
    <property type="entry name" value="Sortase_dom-sf"/>
</dbReference>
<dbReference type="AlphaFoldDB" id="A0A917D4Y9"/>
<dbReference type="NCBIfam" id="TIGR01076">
    <property type="entry name" value="sortase_fam"/>
    <property type="match status" value="1"/>
</dbReference>
<gene>
    <name evidence="5" type="primary">ylcC</name>
    <name evidence="5" type="ORF">GCM10007425_03060</name>
</gene>
<dbReference type="RefSeq" id="WP_188613247.1">
    <property type="nucleotide sequence ID" value="NZ_BMJT01000001.1"/>
</dbReference>
<evidence type="ECO:0000256" key="4">
    <source>
        <dbReference type="PIRSR" id="PIRSR605754-1"/>
    </source>
</evidence>
<keyword evidence="1" id="KW-0645">Protease</keyword>
<name>A0A917D4Y9_9BACI</name>
<comment type="caution">
    <text evidence="5">The sequence shown here is derived from an EMBL/GenBank/DDBJ whole genome shotgun (WGS) entry which is preliminary data.</text>
</comment>
<dbReference type="InterPro" id="IPR042007">
    <property type="entry name" value="Sortase_A"/>
</dbReference>
<reference evidence="5" key="2">
    <citation type="submission" date="2020-09" db="EMBL/GenBank/DDBJ databases">
        <authorList>
            <person name="Sun Q."/>
            <person name="Zhou Y."/>
        </authorList>
    </citation>
    <scope>NUCLEOTIDE SEQUENCE</scope>
    <source>
        <strain evidence="5">CGMCC 1.15760</strain>
    </source>
</reference>
<organism evidence="5 6">
    <name type="scientific">Lysinibacillus alkalisoli</name>
    <dbReference type="NCBI Taxonomy" id="1911548"/>
    <lineage>
        <taxon>Bacteria</taxon>
        <taxon>Bacillati</taxon>
        <taxon>Bacillota</taxon>
        <taxon>Bacilli</taxon>
        <taxon>Bacillales</taxon>
        <taxon>Bacillaceae</taxon>
        <taxon>Lysinibacillus</taxon>
    </lineage>
</organism>
<dbReference type="Gene3D" id="2.40.260.10">
    <property type="entry name" value="Sortase"/>
    <property type="match status" value="1"/>
</dbReference>
<keyword evidence="3" id="KW-0788">Thiol protease</keyword>
<evidence type="ECO:0000256" key="1">
    <source>
        <dbReference type="ARBA" id="ARBA00022670"/>
    </source>
</evidence>
<dbReference type="GO" id="GO:0006508">
    <property type="term" value="P:proteolysis"/>
    <property type="evidence" value="ECO:0007669"/>
    <property type="project" value="UniProtKB-KW"/>
</dbReference>
<evidence type="ECO:0000313" key="5">
    <source>
        <dbReference type="EMBL" id="GGG12082.1"/>
    </source>
</evidence>
<evidence type="ECO:0000256" key="3">
    <source>
        <dbReference type="ARBA" id="ARBA00022807"/>
    </source>
</evidence>
<dbReference type="GO" id="GO:0008234">
    <property type="term" value="F:cysteine-type peptidase activity"/>
    <property type="evidence" value="ECO:0007669"/>
    <property type="project" value="UniProtKB-KW"/>
</dbReference>
<evidence type="ECO:0000313" key="6">
    <source>
        <dbReference type="Proteomes" id="UP000616608"/>
    </source>
</evidence>
<feature type="active site" description="Proton donor/acceptor" evidence="4">
    <location>
        <position position="133"/>
    </location>
</feature>
<protein>
    <submittedName>
        <fullName evidence="5">Class A sortase</fullName>
    </submittedName>
</protein>
<dbReference type="EMBL" id="BMJT01000001">
    <property type="protein sequence ID" value="GGG12082.1"/>
    <property type="molecule type" value="Genomic_DNA"/>
</dbReference>
<dbReference type="SUPFAM" id="SSF63817">
    <property type="entry name" value="Sortase"/>
    <property type="match status" value="1"/>
</dbReference>
<dbReference type="Pfam" id="PF04203">
    <property type="entry name" value="Sortase"/>
    <property type="match status" value="1"/>
</dbReference>
<keyword evidence="2" id="KW-0378">Hydrolase</keyword>